<proteinExistence type="predicted"/>
<keyword evidence="1" id="KW-0472">Membrane</keyword>
<dbReference type="GO" id="GO:0043709">
    <property type="term" value="P:cell adhesion involved in single-species biofilm formation"/>
    <property type="evidence" value="ECO:0007669"/>
    <property type="project" value="InterPro"/>
</dbReference>
<dbReference type="Proteomes" id="UP000237839">
    <property type="component" value="Unassembled WGS sequence"/>
</dbReference>
<dbReference type="InterPro" id="IPR023829">
    <property type="entry name" value="PGA_PgaD"/>
</dbReference>
<comment type="caution">
    <text evidence="2">The sequence shown here is derived from an EMBL/GenBank/DDBJ whole genome shotgun (WGS) entry which is preliminary data.</text>
</comment>
<evidence type="ECO:0000313" key="2">
    <source>
        <dbReference type="EMBL" id="PRC90600.1"/>
    </source>
</evidence>
<feature type="transmembrane region" description="Helical" evidence="1">
    <location>
        <begin position="66"/>
        <end position="87"/>
    </location>
</feature>
<dbReference type="OrthoDB" id="5782986at2"/>
<dbReference type="AlphaFoldDB" id="A0A2S9GSB5"/>
<name>A0A2S9GSB5_9BURK</name>
<dbReference type="NCBIfam" id="TIGR03940">
    <property type="entry name" value="PGA_PgaD"/>
    <property type="match status" value="1"/>
</dbReference>
<accession>A0A2S9GSB5</accession>
<keyword evidence="1" id="KW-0812">Transmembrane</keyword>
<sequence length="149" mass="17673">MKTLIFENPELAPLPNRIGWTFFTTFFWIVWVYLWMPLITLVIWALGFNYYDDHFLHNSPSELLDLRNLLVFYLSIIVTLGGSLLLWARTEYMRFRNVHRRTRPLPVAIEDLAEFSGVKPEIMAKLSTVKHMIAHHDEHGKFLYADFED</sequence>
<protein>
    <submittedName>
        <fullName evidence="2">Poly-beta-1,6-N-acetyl-D-glucosamine biosynthesis protein PgaD</fullName>
    </submittedName>
</protein>
<gene>
    <name evidence="2" type="ORF">S2091_4689</name>
</gene>
<evidence type="ECO:0000256" key="1">
    <source>
        <dbReference type="SAM" id="Phobius"/>
    </source>
</evidence>
<keyword evidence="1" id="KW-1133">Transmembrane helix</keyword>
<dbReference type="Pfam" id="PF13994">
    <property type="entry name" value="PgaD"/>
    <property type="match status" value="1"/>
</dbReference>
<dbReference type="EMBL" id="PUGF01000045">
    <property type="protein sequence ID" value="PRC90600.1"/>
    <property type="molecule type" value="Genomic_DNA"/>
</dbReference>
<reference evidence="2 3" key="1">
    <citation type="submission" date="2018-02" db="EMBL/GenBank/DDBJ databases">
        <title>Solimicrobium silvestre gen. nov., sp. nov., isolated from alpine forest soil.</title>
        <authorList>
            <person name="Margesin R."/>
            <person name="Albuquerque L."/>
            <person name="Zhang D.-C."/>
            <person name="Froufe H.J.C."/>
            <person name="Severino R."/>
            <person name="Roxo I."/>
            <person name="Egas C."/>
            <person name="Da Costa M.S."/>
        </authorList>
    </citation>
    <scope>NUCLEOTIDE SEQUENCE [LARGE SCALE GENOMIC DNA]</scope>
    <source>
        <strain evidence="2 3">S20-91</strain>
    </source>
</reference>
<dbReference type="RefSeq" id="WP_105534410.1">
    <property type="nucleotide sequence ID" value="NZ_PUGF01000045.1"/>
</dbReference>
<keyword evidence="3" id="KW-1185">Reference proteome</keyword>
<feature type="transmembrane region" description="Helical" evidence="1">
    <location>
        <begin position="20"/>
        <end position="46"/>
    </location>
</feature>
<organism evidence="2 3">
    <name type="scientific">Solimicrobium silvestre</name>
    <dbReference type="NCBI Taxonomy" id="2099400"/>
    <lineage>
        <taxon>Bacteria</taxon>
        <taxon>Pseudomonadati</taxon>
        <taxon>Pseudomonadota</taxon>
        <taxon>Betaproteobacteria</taxon>
        <taxon>Burkholderiales</taxon>
        <taxon>Oxalobacteraceae</taxon>
        <taxon>Solimicrobium</taxon>
    </lineage>
</organism>
<evidence type="ECO:0000313" key="3">
    <source>
        <dbReference type="Proteomes" id="UP000237839"/>
    </source>
</evidence>